<feature type="transmembrane region" description="Helical" evidence="2">
    <location>
        <begin position="258"/>
        <end position="280"/>
    </location>
</feature>
<dbReference type="PANTHER" id="PTHR16214">
    <property type="entry name" value="TRANSMEMBRANE PROTEIN 260"/>
    <property type="match status" value="1"/>
</dbReference>
<feature type="transmembrane region" description="Helical" evidence="2">
    <location>
        <begin position="219"/>
        <end position="238"/>
    </location>
</feature>
<evidence type="ECO:0000313" key="4">
    <source>
        <dbReference type="Proteomes" id="UP001610063"/>
    </source>
</evidence>
<protein>
    <submittedName>
        <fullName evidence="3">DUF2723 domain-containing protein</fullName>
    </submittedName>
</protein>
<dbReference type="InterPro" id="IPR021280">
    <property type="entry name" value="TMEM260-like"/>
</dbReference>
<dbReference type="RefSeq" id="WP_395418178.1">
    <property type="nucleotide sequence ID" value="NZ_JBIPKE010000018.1"/>
</dbReference>
<accession>A0ABW7NB86</accession>
<feature type="transmembrane region" description="Helical" evidence="2">
    <location>
        <begin position="53"/>
        <end position="70"/>
    </location>
</feature>
<proteinExistence type="predicted"/>
<feature type="transmembrane region" description="Helical" evidence="2">
    <location>
        <begin position="478"/>
        <end position="495"/>
    </location>
</feature>
<dbReference type="Proteomes" id="UP001610063">
    <property type="component" value="Unassembled WGS sequence"/>
</dbReference>
<dbReference type="InterPro" id="IPR052724">
    <property type="entry name" value="GT117_domain-containing"/>
</dbReference>
<feature type="transmembrane region" description="Helical" evidence="2">
    <location>
        <begin position="502"/>
        <end position="520"/>
    </location>
</feature>
<feature type="transmembrane region" description="Helical" evidence="2">
    <location>
        <begin position="7"/>
        <end position="25"/>
    </location>
</feature>
<evidence type="ECO:0000256" key="1">
    <source>
        <dbReference type="PROSITE-ProRule" id="PRU00339"/>
    </source>
</evidence>
<gene>
    <name evidence="3" type="ORF">ACHKAR_14925</name>
</gene>
<dbReference type="PANTHER" id="PTHR16214:SF3">
    <property type="entry name" value="TRANSMEMBRANE PROTEIN 260"/>
    <property type="match status" value="1"/>
</dbReference>
<dbReference type="PROSITE" id="PS50005">
    <property type="entry name" value="TPR"/>
    <property type="match status" value="1"/>
</dbReference>
<comment type="caution">
    <text evidence="3">The sequence shown here is derived from an EMBL/GenBank/DDBJ whole genome shotgun (WGS) entry which is preliminary data.</text>
</comment>
<reference evidence="3 4" key="1">
    <citation type="journal article" date="2013" name="Int. J. Syst. Evol. Microbiol.">
        <title>Marinoscillum luteum sp. nov., isolated from marine sediment.</title>
        <authorList>
            <person name="Cha I.T."/>
            <person name="Park S.J."/>
            <person name="Kim S.J."/>
            <person name="Kim J.G."/>
            <person name="Jung M.Y."/>
            <person name="Shin K.S."/>
            <person name="Kwon K.K."/>
            <person name="Yang S.H."/>
            <person name="Seo Y.S."/>
            <person name="Rhee S.K."/>
        </authorList>
    </citation>
    <scope>NUCLEOTIDE SEQUENCE [LARGE SCALE GENOMIC DNA]</scope>
    <source>
        <strain evidence="3 4">KCTC 23939</strain>
    </source>
</reference>
<dbReference type="Pfam" id="PF11028">
    <property type="entry name" value="TMEM260-like"/>
    <property type="match status" value="1"/>
</dbReference>
<organism evidence="3 4">
    <name type="scientific">Marinoscillum luteum</name>
    <dbReference type="NCBI Taxonomy" id="861051"/>
    <lineage>
        <taxon>Bacteria</taxon>
        <taxon>Pseudomonadati</taxon>
        <taxon>Bacteroidota</taxon>
        <taxon>Cytophagia</taxon>
        <taxon>Cytophagales</taxon>
        <taxon>Reichenbachiellaceae</taxon>
        <taxon>Marinoscillum</taxon>
    </lineage>
</organism>
<feature type="transmembrane region" description="Helical" evidence="2">
    <location>
        <begin position="118"/>
        <end position="140"/>
    </location>
</feature>
<keyword evidence="2" id="KW-0472">Membrane</keyword>
<evidence type="ECO:0000256" key="2">
    <source>
        <dbReference type="SAM" id="Phobius"/>
    </source>
</evidence>
<feature type="transmembrane region" description="Helical" evidence="2">
    <location>
        <begin position="177"/>
        <end position="207"/>
    </location>
</feature>
<keyword evidence="2" id="KW-0812">Transmembrane</keyword>
<keyword evidence="2" id="KW-1133">Transmembrane helix</keyword>
<feature type="transmembrane region" description="Helical" evidence="2">
    <location>
        <begin position="77"/>
        <end position="98"/>
    </location>
</feature>
<keyword evidence="4" id="KW-1185">Reference proteome</keyword>
<feature type="transmembrane region" description="Helical" evidence="2">
    <location>
        <begin position="292"/>
        <end position="312"/>
    </location>
</feature>
<keyword evidence="1" id="KW-0802">TPR repeat</keyword>
<feature type="transmembrane region" description="Helical" evidence="2">
    <location>
        <begin position="565"/>
        <end position="582"/>
    </location>
</feature>
<evidence type="ECO:0000313" key="3">
    <source>
        <dbReference type="EMBL" id="MFH6984747.1"/>
    </source>
</evidence>
<feature type="transmembrane region" description="Helical" evidence="2">
    <location>
        <begin position="147"/>
        <end position="165"/>
    </location>
</feature>
<dbReference type="EMBL" id="JBIPKE010000018">
    <property type="protein sequence ID" value="MFH6984747.1"/>
    <property type="molecule type" value="Genomic_DNA"/>
</dbReference>
<name>A0ABW7NB86_9BACT</name>
<dbReference type="InterPro" id="IPR019734">
    <property type="entry name" value="TPR_rpt"/>
</dbReference>
<feature type="transmembrane region" description="Helical" evidence="2">
    <location>
        <begin position="532"/>
        <end position="553"/>
    </location>
</feature>
<sequence>MMGYQKTNVIAGWATFIISMVVYTLTVEPTASFWDCGEFIACSYKLEVPHPPGAPFFLLVGRLFSLLALGDVTQVAFWINMLSVMSSAFSILFLFWSITHLVKRVLKIKKGEETTEQTILIMSAGLVGALSCTFSDSFWFSAVEAEVYGMSAFFTAFVFWAILKWENIENDSDGNKWLILIAYMMGLSIGVHLLNLVTIPAMGLIIYFKNNEKITKKGIILTLAAAGAAILIVMLGVIPGLPSVAGTLEIFFVNGLGLPFGSGVIFFGTAFLGGLVYGIYYSIKKQKLTLNTILLCFTFIIIGYSSYTIVLIRSNYNPPIDENNPEDVLSFVSYLKREQYGSRPLFKGQYYTADIVDQKQGSPTYMRGEDKYEIKDYKLEYVYNPKHTTILPRMYSNTEAHKQRYREITGLQPDEKPSFTDNIYFMLNYQVGTMYMRYFLWNFSGRSSDIQDAGWVGLNGAFDTDLPESLLENKGRNIYYSLPLLLGLLGIFIQYKKDKKYFSVTLLLFFLTGIALVLYLNSPPSEPRERDYIYSGSYYVFAIWIGFGVLAIYDLLGAIVKNKKLLAVLSLLLGLTIPGVMAKENWDDHDRSNRYFSVDAAKNYLDSCAPNAILFTGGDNDTFPLWYVQEVEGYRTDVRVIVLSYFNTDWYVSQMMRPAYESAPLPFSLSLKNYQQGGLNDYLPVMENKSIKGAINANRFLDLIKQEHKGLQVPLSTGSYYNSVPSKQMFLNIDTAKIKAMGVVPKNLENRIVDKMTWSIQGRGLEKNDLGVIDLMVNSNWERPIYFNTTSMNSLNMNLRPYVVQEGIAYRLLPVKNPNAQEYQVNNDVMYQNLMEKYHWRQLDNPDVYYSEDYRNFCLNHRSAFNTLAISLMEANDYDRAKEVLVRCLEVMPNESIPFDYFNVQQVGLLLEVGENDLANYVAETTSKDAVEMLDYYIERGIYNRAEIQQKLYSLNNITRAYRANRMNEEAAKYEEMFNKYYKSFQNN</sequence>
<feature type="repeat" description="TPR" evidence="1">
    <location>
        <begin position="862"/>
        <end position="895"/>
    </location>
</feature>